<dbReference type="PROSITE" id="PS00741">
    <property type="entry name" value="DH_1"/>
    <property type="match status" value="1"/>
</dbReference>
<evidence type="ECO:0000259" key="4">
    <source>
        <dbReference type="PROSITE" id="PS50010"/>
    </source>
</evidence>
<proteinExistence type="predicted"/>
<feature type="region of interest" description="Disordered" evidence="3">
    <location>
        <begin position="1"/>
        <end position="74"/>
    </location>
</feature>
<sequence>MSYNNPSTGSSTSSTTTALQSSSSSTTQVVPLGRQTNGGNLIGTPFKIDSNNSKSTTNAKISHSRNSSQLSGTSITTLLNSPSTNINENKLWRHQFTPTELATFLLTPRELERQEVIHELITSEFCYYKDLEIITQKFIQPLRQSFILNGKELSILFLCWEELEILHKNIYQSLIIRQGQQYPIINEIIDLILNQIKKFNYYEEQLINERKSKLKYFELLNTNKKFKQFIQNKQGEMDLKQFNLLDYLIKPFQRLTKYKLIVQNLIKLTSSSTLEFYNCQKFLQFIESLLTKIQNEKFFIEYQTTLNNWRFQLQNDELHVI</sequence>
<evidence type="ECO:0000256" key="1">
    <source>
        <dbReference type="ARBA" id="ARBA00004496"/>
    </source>
</evidence>
<dbReference type="Gene3D" id="1.20.900.10">
    <property type="entry name" value="Dbl homology (DH) domain"/>
    <property type="match status" value="1"/>
</dbReference>
<dbReference type="InterPro" id="IPR001331">
    <property type="entry name" value="GDS_CDC24_CS"/>
</dbReference>
<dbReference type="GO" id="GO:0035556">
    <property type="term" value="P:intracellular signal transduction"/>
    <property type="evidence" value="ECO:0007669"/>
    <property type="project" value="InterPro"/>
</dbReference>
<gene>
    <name evidence="5" type="ORF">CONCODRAFT_7200</name>
</gene>
<feature type="compositionally biased region" description="Low complexity" evidence="3">
    <location>
        <begin position="7"/>
        <end position="27"/>
    </location>
</feature>
<keyword evidence="6" id="KW-1185">Reference proteome</keyword>
<feature type="compositionally biased region" description="Polar residues" evidence="3">
    <location>
        <begin position="49"/>
        <end position="74"/>
    </location>
</feature>
<evidence type="ECO:0000256" key="3">
    <source>
        <dbReference type="SAM" id="MobiDB-lite"/>
    </source>
</evidence>
<dbReference type="SMART" id="SM00325">
    <property type="entry name" value="RhoGEF"/>
    <property type="match status" value="1"/>
</dbReference>
<dbReference type="Pfam" id="PF00621">
    <property type="entry name" value="RhoGEF"/>
    <property type="match status" value="1"/>
</dbReference>
<dbReference type="GO" id="GO:0035025">
    <property type="term" value="P:positive regulation of Rho protein signal transduction"/>
    <property type="evidence" value="ECO:0007669"/>
    <property type="project" value="TreeGrafter"/>
</dbReference>
<dbReference type="EMBL" id="KQ964508">
    <property type="protein sequence ID" value="KXN70230.1"/>
    <property type="molecule type" value="Genomic_DNA"/>
</dbReference>
<dbReference type="InterPro" id="IPR035899">
    <property type="entry name" value="DBL_dom_sf"/>
</dbReference>
<evidence type="ECO:0000313" key="6">
    <source>
        <dbReference type="Proteomes" id="UP000070444"/>
    </source>
</evidence>
<dbReference type="SUPFAM" id="SSF48065">
    <property type="entry name" value="DBL homology domain (DH-domain)"/>
    <property type="match status" value="1"/>
</dbReference>
<name>A0A137P5D6_CONC2</name>
<accession>A0A137P5D6</accession>
<dbReference type="PANTHER" id="PTHR46006">
    <property type="entry name" value="RHO GUANINE NUCLEOTIDE EXCHANGE FACTOR AT 64C, ISOFORM A"/>
    <property type="match status" value="1"/>
</dbReference>
<organism evidence="5 6">
    <name type="scientific">Conidiobolus coronatus (strain ATCC 28846 / CBS 209.66 / NRRL 28638)</name>
    <name type="common">Delacroixia coronata</name>
    <dbReference type="NCBI Taxonomy" id="796925"/>
    <lineage>
        <taxon>Eukaryota</taxon>
        <taxon>Fungi</taxon>
        <taxon>Fungi incertae sedis</taxon>
        <taxon>Zoopagomycota</taxon>
        <taxon>Entomophthoromycotina</taxon>
        <taxon>Entomophthoromycetes</taxon>
        <taxon>Entomophthorales</taxon>
        <taxon>Ancylistaceae</taxon>
        <taxon>Conidiobolus</taxon>
    </lineage>
</organism>
<reference evidence="5 6" key="1">
    <citation type="journal article" date="2015" name="Genome Biol. Evol.">
        <title>Phylogenomic analyses indicate that early fungi evolved digesting cell walls of algal ancestors of land plants.</title>
        <authorList>
            <person name="Chang Y."/>
            <person name="Wang S."/>
            <person name="Sekimoto S."/>
            <person name="Aerts A.L."/>
            <person name="Choi C."/>
            <person name="Clum A."/>
            <person name="LaButti K.M."/>
            <person name="Lindquist E.A."/>
            <person name="Yee Ngan C."/>
            <person name="Ohm R.A."/>
            <person name="Salamov A.A."/>
            <person name="Grigoriev I.V."/>
            <person name="Spatafora J.W."/>
            <person name="Berbee M.L."/>
        </authorList>
    </citation>
    <scope>NUCLEOTIDE SEQUENCE [LARGE SCALE GENOMIC DNA]</scope>
    <source>
        <strain evidence="5 6">NRRL 28638</strain>
    </source>
</reference>
<evidence type="ECO:0000313" key="5">
    <source>
        <dbReference type="EMBL" id="KXN70230.1"/>
    </source>
</evidence>
<feature type="domain" description="DH" evidence="4">
    <location>
        <begin position="112"/>
        <end position="296"/>
    </location>
</feature>
<dbReference type="PROSITE" id="PS50010">
    <property type="entry name" value="DH_2"/>
    <property type="match status" value="1"/>
</dbReference>
<dbReference type="InterPro" id="IPR000219">
    <property type="entry name" value="DH_dom"/>
</dbReference>
<dbReference type="OrthoDB" id="1716625at2759"/>
<dbReference type="CDD" id="cd00160">
    <property type="entry name" value="RhoGEF"/>
    <property type="match status" value="1"/>
</dbReference>
<evidence type="ECO:0000256" key="2">
    <source>
        <dbReference type="ARBA" id="ARBA00022490"/>
    </source>
</evidence>
<protein>
    <submittedName>
        <fullName evidence="5">Dbl homology domain-containing protein</fullName>
    </submittedName>
</protein>
<dbReference type="InterPro" id="IPR051480">
    <property type="entry name" value="Endocytic_GEF_Adapter"/>
</dbReference>
<dbReference type="OMA" id="LFIHEVI"/>
<dbReference type="STRING" id="796925.A0A137P5D6"/>
<keyword evidence="2" id="KW-0963">Cytoplasm</keyword>
<dbReference type="Proteomes" id="UP000070444">
    <property type="component" value="Unassembled WGS sequence"/>
</dbReference>
<dbReference type="GO" id="GO:0005085">
    <property type="term" value="F:guanyl-nucleotide exchange factor activity"/>
    <property type="evidence" value="ECO:0007669"/>
    <property type="project" value="InterPro"/>
</dbReference>
<dbReference type="AlphaFoldDB" id="A0A137P5D6"/>
<dbReference type="GO" id="GO:0005737">
    <property type="term" value="C:cytoplasm"/>
    <property type="evidence" value="ECO:0007669"/>
    <property type="project" value="UniProtKB-SubCell"/>
</dbReference>
<comment type="subcellular location">
    <subcellularLocation>
        <location evidence="1">Cytoplasm</location>
    </subcellularLocation>
</comment>
<dbReference type="PANTHER" id="PTHR46006:SF6">
    <property type="entry name" value="INTERSECTIN-2 ISOFORM X1"/>
    <property type="match status" value="1"/>
</dbReference>